<dbReference type="Gene3D" id="1.10.630.10">
    <property type="entry name" value="Cytochrome P450"/>
    <property type="match status" value="1"/>
</dbReference>
<evidence type="ECO:0000256" key="1">
    <source>
        <dbReference type="ARBA" id="ARBA00001971"/>
    </source>
</evidence>
<accession>A0A9N8NDL2</accession>
<comment type="cofactor">
    <cofactor evidence="1 5">
        <name>heme</name>
        <dbReference type="ChEBI" id="CHEBI:30413"/>
    </cofactor>
</comment>
<proteinExistence type="inferred from homology"/>
<evidence type="ECO:0000256" key="3">
    <source>
        <dbReference type="ARBA" id="ARBA00022723"/>
    </source>
</evidence>
<dbReference type="PRINTS" id="PR00463">
    <property type="entry name" value="EP450I"/>
</dbReference>
<name>A0A9N8NDL2_GIBZA</name>
<sequence length="513" mass="58235">MNQTYVWAIAQTETLFQSHSRNSLWGYFLVISTAGYLLYWAFDRTYKLHMHPLASFPGPKEACVSQKWLHRVSEEGSPERVFEKLHQKYNSRAIRIGPNELHIDDVTLYKSVYNQNATYPKHEGFYGGFNVPHTVFAEHVPSLHKERRRRLNPFFSRRAIEQLEDLLKGKIGQLGKRIDSQIGPYNIYNAIRCTTVDIISHYCAGKPLGQLEKSDQNFHGDFLQSFDSLSKVLWKFMYQPIFRKIITSIPDSIAKAADSETRVMLTLYDACRAAAIDYKRSPPQSDYATIFSCLSDLREEDMGAEACDLLIAGSDTTAYTLASSIFQISQNTSIKRKLAEALDAANINVEELPSLVELERIEYLNATVREAVRFAIPAPGRLPRVVPHDAKPLVVDGQVIPAGTVIGMSAYTMNFSKELWGEDAAMFNPDRWLGVNGKAMESNMCSFSKGIRSCLGQNLANAEIHYILAYIFRKYDVDSVTKGDKLEVFDRFSTHVPSHNIMVDLRRRENSAR</sequence>
<dbReference type="PANTHER" id="PTHR24305:SF234">
    <property type="entry name" value="CYTOCHROME P450"/>
    <property type="match status" value="1"/>
</dbReference>
<evidence type="ECO:0000256" key="7">
    <source>
        <dbReference type="SAM" id="Phobius"/>
    </source>
</evidence>
<keyword evidence="2 5" id="KW-0349">Heme</keyword>
<evidence type="ECO:0000256" key="4">
    <source>
        <dbReference type="ARBA" id="ARBA00023004"/>
    </source>
</evidence>
<dbReference type="SUPFAM" id="SSF48264">
    <property type="entry name" value="Cytochrome P450"/>
    <property type="match status" value="1"/>
</dbReference>
<evidence type="ECO:0000256" key="2">
    <source>
        <dbReference type="ARBA" id="ARBA00022617"/>
    </source>
</evidence>
<dbReference type="GO" id="GO:0005506">
    <property type="term" value="F:iron ion binding"/>
    <property type="evidence" value="ECO:0007669"/>
    <property type="project" value="InterPro"/>
</dbReference>
<evidence type="ECO:0000256" key="6">
    <source>
        <dbReference type="RuleBase" id="RU000461"/>
    </source>
</evidence>
<organism evidence="8 9">
    <name type="scientific">Gibberella zeae</name>
    <name type="common">Wheat head blight fungus</name>
    <name type="synonym">Fusarium graminearum</name>
    <dbReference type="NCBI Taxonomy" id="5518"/>
    <lineage>
        <taxon>Eukaryota</taxon>
        <taxon>Fungi</taxon>
        <taxon>Dikarya</taxon>
        <taxon>Ascomycota</taxon>
        <taxon>Pezizomycotina</taxon>
        <taxon>Sordariomycetes</taxon>
        <taxon>Hypocreomycetidae</taxon>
        <taxon>Hypocreales</taxon>
        <taxon>Nectriaceae</taxon>
        <taxon>Fusarium</taxon>
    </lineage>
</organism>
<dbReference type="PROSITE" id="PS00086">
    <property type="entry name" value="CYTOCHROME_P450"/>
    <property type="match status" value="1"/>
</dbReference>
<dbReference type="InterPro" id="IPR002401">
    <property type="entry name" value="Cyt_P450_E_grp-I"/>
</dbReference>
<dbReference type="InterPro" id="IPR001128">
    <property type="entry name" value="Cyt_P450"/>
</dbReference>
<reference evidence="8" key="1">
    <citation type="submission" date="2021-03" db="EMBL/GenBank/DDBJ databases">
        <authorList>
            <person name="Alouane T."/>
            <person name="Langin T."/>
            <person name="Bonhomme L."/>
        </authorList>
    </citation>
    <scope>NUCLEOTIDE SEQUENCE</scope>
    <source>
        <strain evidence="8">MDC_Fg202</strain>
    </source>
</reference>
<evidence type="ECO:0000313" key="9">
    <source>
        <dbReference type="Proteomes" id="UP000746612"/>
    </source>
</evidence>
<keyword evidence="4 5" id="KW-0408">Iron</keyword>
<feature type="binding site" description="axial binding residue" evidence="5">
    <location>
        <position position="454"/>
    </location>
    <ligand>
        <name>heme</name>
        <dbReference type="ChEBI" id="CHEBI:30413"/>
    </ligand>
    <ligandPart>
        <name>Fe</name>
        <dbReference type="ChEBI" id="CHEBI:18248"/>
    </ligandPart>
</feature>
<dbReference type="GO" id="GO:0020037">
    <property type="term" value="F:heme binding"/>
    <property type="evidence" value="ECO:0007669"/>
    <property type="project" value="InterPro"/>
</dbReference>
<keyword evidence="6" id="KW-0503">Monooxygenase</keyword>
<comment type="similarity">
    <text evidence="6">Belongs to the cytochrome P450 family.</text>
</comment>
<dbReference type="PRINTS" id="PR00385">
    <property type="entry name" value="P450"/>
</dbReference>
<keyword evidence="3 5" id="KW-0479">Metal-binding</keyword>
<evidence type="ECO:0000256" key="5">
    <source>
        <dbReference type="PIRSR" id="PIRSR602401-1"/>
    </source>
</evidence>
<dbReference type="Proteomes" id="UP000746612">
    <property type="component" value="Unassembled WGS sequence"/>
</dbReference>
<comment type="caution">
    <text evidence="8">The sequence shown here is derived from an EMBL/GenBank/DDBJ whole genome shotgun (WGS) entry which is preliminary data.</text>
</comment>
<keyword evidence="7" id="KW-1133">Transmembrane helix</keyword>
<dbReference type="Pfam" id="PF00067">
    <property type="entry name" value="p450"/>
    <property type="match status" value="1"/>
</dbReference>
<evidence type="ECO:0008006" key="10">
    <source>
        <dbReference type="Google" id="ProtNLM"/>
    </source>
</evidence>
<dbReference type="CDD" id="cd11062">
    <property type="entry name" value="CYP58-like"/>
    <property type="match status" value="1"/>
</dbReference>
<keyword evidence="7" id="KW-0472">Membrane</keyword>
<dbReference type="GO" id="GO:0016705">
    <property type="term" value="F:oxidoreductase activity, acting on paired donors, with incorporation or reduction of molecular oxygen"/>
    <property type="evidence" value="ECO:0007669"/>
    <property type="project" value="InterPro"/>
</dbReference>
<dbReference type="InterPro" id="IPR017972">
    <property type="entry name" value="Cyt_P450_CS"/>
</dbReference>
<dbReference type="GO" id="GO:0004497">
    <property type="term" value="F:monooxygenase activity"/>
    <property type="evidence" value="ECO:0007669"/>
    <property type="project" value="UniProtKB-KW"/>
</dbReference>
<evidence type="ECO:0000313" key="8">
    <source>
        <dbReference type="EMBL" id="CAG1969314.1"/>
    </source>
</evidence>
<dbReference type="EMBL" id="CAJPIJ010000078">
    <property type="protein sequence ID" value="CAG1969314.1"/>
    <property type="molecule type" value="Genomic_DNA"/>
</dbReference>
<feature type="transmembrane region" description="Helical" evidence="7">
    <location>
        <begin position="24"/>
        <end position="42"/>
    </location>
</feature>
<dbReference type="AlphaFoldDB" id="A0A9N8NDL2"/>
<keyword evidence="7" id="KW-0812">Transmembrane</keyword>
<protein>
    <recommendedName>
        <fullName evidence="10">Trichodiene oxygenase cytochrome P450</fullName>
    </recommendedName>
</protein>
<dbReference type="InterPro" id="IPR050121">
    <property type="entry name" value="Cytochrome_P450_monoxygenase"/>
</dbReference>
<dbReference type="InterPro" id="IPR036396">
    <property type="entry name" value="Cyt_P450_sf"/>
</dbReference>
<gene>
    <name evidence="8" type="ORF">MDCFG202_LOCUS63773</name>
</gene>
<dbReference type="PANTHER" id="PTHR24305">
    <property type="entry name" value="CYTOCHROME P450"/>
    <property type="match status" value="1"/>
</dbReference>
<keyword evidence="6" id="KW-0560">Oxidoreductase</keyword>